<comment type="cofactor">
    <cofactor evidence="1">
        <name>FMN</name>
        <dbReference type="ChEBI" id="CHEBI:58210"/>
    </cofactor>
</comment>
<proteinExistence type="predicted"/>
<evidence type="ECO:0000256" key="2">
    <source>
        <dbReference type="ARBA" id="ARBA00022630"/>
    </source>
</evidence>
<reference evidence="5 6" key="1">
    <citation type="submission" date="2020-06" db="EMBL/GenBank/DDBJ databases">
        <title>Description of novel acetic acid bacteria.</title>
        <authorList>
            <person name="Sombolestani A."/>
        </authorList>
    </citation>
    <scope>NUCLEOTIDE SEQUENCE [LARGE SCALE GENOMIC DNA]</scope>
    <source>
        <strain evidence="5 6">LMG 27010</strain>
    </source>
</reference>
<keyword evidence="4" id="KW-0560">Oxidoreductase</keyword>
<keyword evidence="5" id="KW-0808">Transferase</keyword>
<gene>
    <name evidence="5" type="ORF">HUK82_16625</name>
</gene>
<evidence type="ECO:0000256" key="3">
    <source>
        <dbReference type="ARBA" id="ARBA00022643"/>
    </source>
</evidence>
<evidence type="ECO:0000313" key="6">
    <source>
        <dbReference type="Proteomes" id="UP000585665"/>
    </source>
</evidence>
<dbReference type="InterPro" id="IPR051793">
    <property type="entry name" value="NADH:flavin_oxidoreductase"/>
</dbReference>
<dbReference type="GO" id="GO:0016491">
    <property type="term" value="F:oxidoreductase activity"/>
    <property type="evidence" value="ECO:0007669"/>
    <property type="project" value="UniProtKB-KW"/>
</dbReference>
<evidence type="ECO:0000313" key="5">
    <source>
        <dbReference type="EMBL" id="NVN42171.1"/>
    </source>
</evidence>
<dbReference type="PANTHER" id="PTHR42917:SF2">
    <property type="entry name" value="2,4-DIENOYL-COA REDUCTASE [(2E)-ENOYL-COA-PRODUCING]"/>
    <property type="match status" value="1"/>
</dbReference>
<protein>
    <submittedName>
        <fullName evidence="5">N-methylproline demethylase</fullName>
    </submittedName>
</protein>
<keyword evidence="2" id="KW-0285">Flavoprotein</keyword>
<dbReference type="GO" id="GO:0032259">
    <property type="term" value="P:methylation"/>
    <property type="evidence" value="ECO:0007669"/>
    <property type="project" value="UniProtKB-KW"/>
</dbReference>
<dbReference type="Gene3D" id="3.40.50.720">
    <property type="entry name" value="NAD(P)-binding Rossmann-like Domain"/>
    <property type="match status" value="1"/>
</dbReference>
<dbReference type="AlphaFoldDB" id="A0A850PLF7"/>
<keyword evidence="3" id="KW-0288">FMN</keyword>
<dbReference type="Proteomes" id="UP000585665">
    <property type="component" value="Unassembled WGS sequence"/>
</dbReference>
<organism evidence="5 6">
    <name type="scientific">Ameyamaea chiangmaiensis</name>
    <dbReference type="NCBI Taxonomy" id="442969"/>
    <lineage>
        <taxon>Bacteria</taxon>
        <taxon>Pseudomonadati</taxon>
        <taxon>Pseudomonadota</taxon>
        <taxon>Alphaproteobacteria</taxon>
        <taxon>Acetobacterales</taxon>
        <taxon>Acetobacteraceae</taxon>
        <taxon>Ameyamaea</taxon>
    </lineage>
</organism>
<keyword evidence="6" id="KW-1185">Reference proteome</keyword>
<dbReference type="Gene3D" id="3.50.50.60">
    <property type="entry name" value="FAD/NAD(P)-binding domain"/>
    <property type="match status" value="1"/>
</dbReference>
<sequence>EAARVCALRGHHVTVFEREDRTGGQVNLAARATWREALSGIVRWLDGQVRKLNVDLRLGHAATAADIALASPDVVIMATGGQAILGDDPGSDLHHTTRDVLAGRVTPAGSVLLFDEMGQHNAASVAELLATRGCLVELVTHDRLVAQEVGTTNQPVHLREFYRLGVVTTPNMELTETWREGNRLVAVLRNTMTGAEEERVVDHIVVDRGGAPDTTLYDALKTASLNAGQTDTHALVAGCPQPVMGQIGAGAYALFRIGDAVAARNVHAALYDALRLCKDL</sequence>
<dbReference type="EMBL" id="JABXXR010000306">
    <property type="protein sequence ID" value="NVN42171.1"/>
    <property type="molecule type" value="Genomic_DNA"/>
</dbReference>
<keyword evidence="5" id="KW-0489">Methyltransferase</keyword>
<comment type="caution">
    <text evidence="5">The sequence shown here is derived from an EMBL/GenBank/DDBJ whole genome shotgun (WGS) entry which is preliminary data.</text>
</comment>
<dbReference type="InterPro" id="IPR036188">
    <property type="entry name" value="FAD/NAD-bd_sf"/>
</dbReference>
<accession>A0A850PLF7</accession>
<feature type="non-terminal residue" evidence="5">
    <location>
        <position position="1"/>
    </location>
</feature>
<dbReference type="PANTHER" id="PTHR42917">
    <property type="entry name" value="2,4-DIENOYL-COA REDUCTASE"/>
    <property type="match status" value="1"/>
</dbReference>
<evidence type="ECO:0000256" key="4">
    <source>
        <dbReference type="ARBA" id="ARBA00023002"/>
    </source>
</evidence>
<dbReference type="SUPFAM" id="SSF51905">
    <property type="entry name" value="FAD/NAD(P)-binding domain"/>
    <property type="match status" value="1"/>
</dbReference>
<dbReference type="GO" id="GO:0008168">
    <property type="term" value="F:methyltransferase activity"/>
    <property type="evidence" value="ECO:0007669"/>
    <property type="project" value="UniProtKB-KW"/>
</dbReference>
<name>A0A850PLF7_9PROT</name>
<evidence type="ECO:0000256" key="1">
    <source>
        <dbReference type="ARBA" id="ARBA00001917"/>
    </source>
</evidence>